<evidence type="ECO:0000313" key="4">
    <source>
        <dbReference type="Proteomes" id="UP000473278"/>
    </source>
</evidence>
<organism evidence="3 4">
    <name type="scientific">Halalkalibaculum roseum</name>
    <dbReference type="NCBI Taxonomy" id="2709311"/>
    <lineage>
        <taxon>Bacteria</taxon>
        <taxon>Pseudomonadati</taxon>
        <taxon>Balneolota</taxon>
        <taxon>Balneolia</taxon>
        <taxon>Balneolales</taxon>
        <taxon>Balneolaceae</taxon>
        <taxon>Halalkalibaculum</taxon>
    </lineage>
</organism>
<evidence type="ECO:0000256" key="1">
    <source>
        <dbReference type="PROSITE-ProRule" id="PRU00169"/>
    </source>
</evidence>
<dbReference type="PANTHER" id="PTHR45526:SF1">
    <property type="entry name" value="TRANSCRIPTIONAL REGULATORY PROTEIN DCUR-RELATED"/>
    <property type="match status" value="1"/>
</dbReference>
<gene>
    <name evidence="3" type="ORF">G3570_08985</name>
</gene>
<comment type="caution">
    <text evidence="3">The sequence shown here is derived from an EMBL/GenBank/DDBJ whole genome shotgun (WGS) entry which is preliminary data.</text>
</comment>
<dbReference type="RefSeq" id="WP_165141497.1">
    <property type="nucleotide sequence ID" value="NZ_JAALLT010000003.1"/>
</dbReference>
<dbReference type="InterPro" id="IPR011006">
    <property type="entry name" value="CheY-like_superfamily"/>
</dbReference>
<dbReference type="Pfam" id="PF18551">
    <property type="entry name" value="TackOD1"/>
    <property type="match status" value="1"/>
</dbReference>
<proteinExistence type="predicted"/>
<dbReference type="InterPro" id="IPR040572">
    <property type="entry name" value="TackOD1"/>
</dbReference>
<dbReference type="PROSITE" id="PS50110">
    <property type="entry name" value="RESPONSE_REGULATORY"/>
    <property type="match status" value="1"/>
</dbReference>
<dbReference type="GO" id="GO:0000156">
    <property type="term" value="F:phosphorelay response regulator activity"/>
    <property type="evidence" value="ECO:0007669"/>
    <property type="project" value="TreeGrafter"/>
</dbReference>
<dbReference type="Proteomes" id="UP000473278">
    <property type="component" value="Unassembled WGS sequence"/>
</dbReference>
<dbReference type="AlphaFoldDB" id="A0A6M1SXR9"/>
<dbReference type="SUPFAM" id="SSF52172">
    <property type="entry name" value="CheY-like"/>
    <property type="match status" value="1"/>
</dbReference>
<dbReference type="SMART" id="SM00448">
    <property type="entry name" value="REC"/>
    <property type="match status" value="1"/>
</dbReference>
<dbReference type="InterPro" id="IPR051271">
    <property type="entry name" value="2C-system_Tx_regulators"/>
</dbReference>
<dbReference type="Gene3D" id="3.40.50.2300">
    <property type="match status" value="1"/>
</dbReference>
<dbReference type="EMBL" id="JAALLT010000003">
    <property type="protein sequence ID" value="NGP76766.1"/>
    <property type="molecule type" value="Genomic_DNA"/>
</dbReference>
<dbReference type="PANTHER" id="PTHR45526">
    <property type="entry name" value="TRANSCRIPTIONAL REGULATORY PROTEIN DPIA"/>
    <property type="match status" value="1"/>
</dbReference>
<dbReference type="InterPro" id="IPR001789">
    <property type="entry name" value="Sig_transdc_resp-reg_receiver"/>
</dbReference>
<evidence type="ECO:0000259" key="2">
    <source>
        <dbReference type="PROSITE" id="PS50110"/>
    </source>
</evidence>
<keyword evidence="4" id="KW-1185">Reference proteome</keyword>
<dbReference type="InterPro" id="IPR043128">
    <property type="entry name" value="Rev_trsase/Diguanyl_cyclase"/>
</dbReference>
<dbReference type="Pfam" id="PF00072">
    <property type="entry name" value="Response_reg"/>
    <property type="match status" value="1"/>
</dbReference>
<comment type="caution">
    <text evidence="1">Lacks conserved residue(s) required for the propagation of feature annotation.</text>
</comment>
<dbReference type="Gene3D" id="3.30.70.270">
    <property type="match status" value="1"/>
</dbReference>
<name>A0A6M1SXR9_9BACT</name>
<accession>A0A6M1SXR9</accession>
<evidence type="ECO:0000313" key="3">
    <source>
        <dbReference type="EMBL" id="NGP76766.1"/>
    </source>
</evidence>
<protein>
    <submittedName>
        <fullName evidence="3">Response regulator</fullName>
    </submittedName>
</protein>
<reference evidence="3 4" key="1">
    <citation type="submission" date="2020-02" db="EMBL/GenBank/DDBJ databases">
        <title>Balneolaceae bacterium YR4-1, complete genome.</title>
        <authorList>
            <person name="Li Y."/>
            <person name="Wu S."/>
        </authorList>
    </citation>
    <scope>NUCLEOTIDE SEQUENCE [LARGE SCALE GENOMIC DNA]</scope>
    <source>
        <strain evidence="3 4">YR4-1</strain>
    </source>
</reference>
<feature type="domain" description="Response regulatory" evidence="2">
    <location>
        <begin position="4"/>
        <end position="118"/>
    </location>
</feature>
<sequence>MRLNCVIVDSDKESKELLANLIQRNSSQLKLVGSSESGREALGFFYRHQIDLIFLNVELEDMSGFEFMDEIDASEDIQTILYSEKGDYALQAFEYGVTDYLKKPFSYARFNKAINRAAEVVRNVNEFEDLENILLEKVLRYMYTREIDMLSPIPVREAKLGFIYPMLSTNLEFDEEQKALKILKAAEEEDLLTGDFVESLYLCNTCSNAYMHFRESCPFCSSTHLKTEDLIHHFPCAYVGPASDFEGDGERDSMECPKCSRYLKHIGVDYDKPSVMYNCMNCDHSFQDPQVKAKCNNCGSDTRVEHLTKSMLKAYRMTELGEDVAMGKITVRLKEFDELSEIMDMSYFRKILQQEIERIENTDLDATMAMIRFANLPELFKETGESMQKDLVRELYEVITENIPVSDLAVFEDMITVMMLFTDKDTDKAEAIVEEIIRIVKELIADNFQGFELVADPKIKEVPSGTYADDLITELVENQQKV</sequence>